<accession>A0A2P2QVC6</accession>
<reference evidence="1" key="1">
    <citation type="submission" date="2018-02" db="EMBL/GenBank/DDBJ databases">
        <title>Rhizophora mucronata_Transcriptome.</title>
        <authorList>
            <person name="Meera S.P."/>
            <person name="Sreeshan A."/>
            <person name="Augustine A."/>
        </authorList>
    </citation>
    <scope>NUCLEOTIDE SEQUENCE</scope>
    <source>
        <tissue evidence="1">Leaf</tissue>
    </source>
</reference>
<proteinExistence type="predicted"/>
<sequence>MPLSHQAEINVAKCLTKSIYPPKQKVRICKSINEISKLNLKKGYWFLPNLMQMSQNHIHNSPTFLPSSQKNTGWQFAFS</sequence>
<evidence type="ECO:0000313" key="1">
    <source>
        <dbReference type="EMBL" id="MBX70831.1"/>
    </source>
</evidence>
<protein>
    <submittedName>
        <fullName evidence="1">Uncharacterized protein</fullName>
    </submittedName>
</protein>
<dbReference type="EMBL" id="GGEC01090347">
    <property type="protein sequence ID" value="MBX70831.1"/>
    <property type="molecule type" value="Transcribed_RNA"/>
</dbReference>
<dbReference type="AlphaFoldDB" id="A0A2P2QVC6"/>
<organism evidence="1">
    <name type="scientific">Rhizophora mucronata</name>
    <name type="common">Asiatic mangrove</name>
    <dbReference type="NCBI Taxonomy" id="61149"/>
    <lineage>
        <taxon>Eukaryota</taxon>
        <taxon>Viridiplantae</taxon>
        <taxon>Streptophyta</taxon>
        <taxon>Embryophyta</taxon>
        <taxon>Tracheophyta</taxon>
        <taxon>Spermatophyta</taxon>
        <taxon>Magnoliopsida</taxon>
        <taxon>eudicotyledons</taxon>
        <taxon>Gunneridae</taxon>
        <taxon>Pentapetalae</taxon>
        <taxon>rosids</taxon>
        <taxon>fabids</taxon>
        <taxon>Malpighiales</taxon>
        <taxon>Rhizophoraceae</taxon>
        <taxon>Rhizophora</taxon>
    </lineage>
</organism>
<name>A0A2P2QVC6_RHIMU</name>